<sequence>MPPNSAALQTDLQPSSSQCRDLRQPKKFSTMVLDGQREHRGQHGPVHGNWSRVLVEPRLGTNRRSNRPGLFAAVASGRVESCTTANHCGQNSPTPRINRLSSPYHEVSAGAFPKVIWGAAQSTGPIAMSRRR</sequence>
<feature type="compositionally biased region" description="Polar residues" evidence="1">
    <location>
        <begin position="1"/>
        <end position="19"/>
    </location>
</feature>
<proteinExistence type="predicted"/>
<dbReference type="EMBL" id="DS268110">
    <property type="protein sequence ID" value="KMM66899.1"/>
    <property type="molecule type" value="Genomic_DNA"/>
</dbReference>
<reference evidence="3" key="3">
    <citation type="journal article" date="2010" name="Genome Res.">
        <title>Population genomic sequencing of Coccidioides fungi reveals recent hybridization and transposon control.</title>
        <authorList>
            <person name="Neafsey D.E."/>
            <person name="Barker B.M."/>
            <person name="Sharpton T.J."/>
            <person name="Stajich J.E."/>
            <person name="Park D.J."/>
            <person name="Whiston E."/>
            <person name="Hung C.-Y."/>
            <person name="McMahan C."/>
            <person name="White J."/>
            <person name="Sykes S."/>
            <person name="Heiman D."/>
            <person name="Young S."/>
            <person name="Zeng Q."/>
            <person name="Abouelleil A."/>
            <person name="Aftuck L."/>
            <person name="Bessette D."/>
            <person name="Brown A."/>
            <person name="FitzGerald M."/>
            <person name="Lui A."/>
            <person name="Macdonald J.P."/>
            <person name="Priest M."/>
            <person name="Orbach M.J."/>
            <person name="Galgiani J.N."/>
            <person name="Kirkland T.N."/>
            <person name="Cole G.T."/>
            <person name="Birren B.W."/>
            <person name="Henn M.R."/>
            <person name="Taylor J.W."/>
            <person name="Rounsley S.D."/>
        </authorList>
    </citation>
    <scope>NUCLEOTIDE SEQUENCE [LARGE SCALE GENOMIC DNA]</scope>
    <source>
        <strain evidence="3">RMSCC 3488</strain>
    </source>
</reference>
<dbReference type="VEuPathDB" id="FungiDB:CPAG_03235"/>
<reference evidence="3" key="2">
    <citation type="journal article" date="2009" name="Genome Res.">
        <title>Comparative genomic analyses of the human fungal pathogens Coccidioides and their relatives.</title>
        <authorList>
            <person name="Sharpton T.J."/>
            <person name="Stajich J.E."/>
            <person name="Rounsley S.D."/>
            <person name="Gardner M.J."/>
            <person name="Wortman J.R."/>
            <person name="Jordar V.S."/>
            <person name="Maiti R."/>
            <person name="Kodira C.D."/>
            <person name="Neafsey D.E."/>
            <person name="Zeng Q."/>
            <person name="Hung C.-Y."/>
            <person name="McMahan C."/>
            <person name="Muszewska A."/>
            <person name="Grynberg M."/>
            <person name="Mandel M.A."/>
            <person name="Kellner E.M."/>
            <person name="Barker B.M."/>
            <person name="Galgiani J.N."/>
            <person name="Orbach M.J."/>
            <person name="Kirkland T.N."/>
            <person name="Cole G.T."/>
            <person name="Henn M.R."/>
            <person name="Birren B.W."/>
            <person name="Taylor J.W."/>
        </authorList>
    </citation>
    <scope>NUCLEOTIDE SEQUENCE [LARGE SCALE GENOMIC DNA]</scope>
    <source>
        <strain evidence="3">RMSCC 3488</strain>
    </source>
</reference>
<dbReference type="AlphaFoldDB" id="A0A0J6FDE5"/>
<reference evidence="2 3" key="1">
    <citation type="submission" date="2007-06" db="EMBL/GenBank/DDBJ databases">
        <title>The Genome Sequence of Coccidioides posadasii RMSCC_3488.</title>
        <authorList>
            <consortium name="Coccidioides Genome Resources Consortium"/>
            <consortium name="The Broad Institute Genome Sequencing Platform"/>
            <person name="Henn M.R."/>
            <person name="Sykes S."/>
            <person name="Young S."/>
            <person name="Jaffe D."/>
            <person name="Berlin A."/>
            <person name="Alvarez P."/>
            <person name="Butler J."/>
            <person name="Gnerre S."/>
            <person name="Grabherr M."/>
            <person name="Mauceli E."/>
            <person name="Brockman W."/>
            <person name="Kodira C."/>
            <person name="Alvarado L."/>
            <person name="Zeng Q."/>
            <person name="Crawford M."/>
            <person name="Antoine C."/>
            <person name="Devon K."/>
            <person name="Galgiani J."/>
            <person name="Orsborn K."/>
            <person name="Lewis M.L."/>
            <person name="Nusbaum C."/>
            <person name="Galagan J."/>
            <person name="Birren B."/>
        </authorList>
    </citation>
    <scope>NUCLEOTIDE SEQUENCE [LARGE SCALE GENOMIC DNA]</scope>
    <source>
        <strain evidence="2 3">RMSCC 3488</strain>
    </source>
</reference>
<evidence type="ECO:0000313" key="3">
    <source>
        <dbReference type="Proteomes" id="UP000054567"/>
    </source>
</evidence>
<feature type="region of interest" description="Disordered" evidence="1">
    <location>
        <begin position="1"/>
        <end position="24"/>
    </location>
</feature>
<protein>
    <submittedName>
        <fullName evidence="2">Uncharacterized protein</fullName>
    </submittedName>
</protein>
<evidence type="ECO:0000256" key="1">
    <source>
        <dbReference type="SAM" id="MobiDB-lite"/>
    </source>
</evidence>
<gene>
    <name evidence="2" type="ORF">CPAG_03235</name>
</gene>
<evidence type="ECO:0000313" key="2">
    <source>
        <dbReference type="EMBL" id="KMM66899.1"/>
    </source>
</evidence>
<organism evidence="2 3">
    <name type="scientific">Coccidioides posadasii RMSCC 3488</name>
    <dbReference type="NCBI Taxonomy" id="454284"/>
    <lineage>
        <taxon>Eukaryota</taxon>
        <taxon>Fungi</taxon>
        <taxon>Dikarya</taxon>
        <taxon>Ascomycota</taxon>
        <taxon>Pezizomycotina</taxon>
        <taxon>Eurotiomycetes</taxon>
        <taxon>Eurotiomycetidae</taxon>
        <taxon>Onygenales</taxon>
        <taxon>Onygenaceae</taxon>
        <taxon>Coccidioides</taxon>
    </lineage>
</organism>
<accession>A0A0J6FDE5</accession>
<name>A0A0J6FDE5_COCPO</name>
<dbReference type="Proteomes" id="UP000054567">
    <property type="component" value="Unassembled WGS sequence"/>
</dbReference>